<dbReference type="AlphaFoldDB" id="B4VZZ4"/>
<keyword evidence="8" id="KW-1185">Reference proteome</keyword>
<feature type="transmembrane region" description="Helical" evidence="5">
    <location>
        <begin position="231"/>
        <end position="248"/>
    </location>
</feature>
<dbReference type="RefSeq" id="WP_006104521.1">
    <property type="nucleotide sequence ID" value="NZ_DS989864.1"/>
</dbReference>
<dbReference type="PANTHER" id="PTHR37422:SF13">
    <property type="entry name" value="LIPOPOLYSACCHARIDE BIOSYNTHESIS PROTEIN PA4999-RELATED"/>
    <property type="match status" value="1"/>
</dbReference>
<keyword evidence="3 5" id="KW-1133">Transmembrane helix</keyword>
<feature type="transmembrane region" description="Helical" evidence="5">
    <location>
        <begin position="207"/>
        <end position="225"/>
    </location>
</feature>
<feature type="transmembrane region" description="Helical" evidence="5">
    <location>
        <begin position="399"/>
        <end position="418"/>
    </location>
</feature>
<proteinExistence type="predicted"/>
<feature type="transmembrane region" description="Helical" evidence="5">
    <location>
        <begin position="255"/>
        <end position="273"/>
    </location>
</feature>
<feature type="transmembrane region" description="Helical" evidence="5">
    <location>
        <begin position="424"/>
        <end position="440"/>
    </location>
</feature>
<evidence type="ECO:0000259" key="6">
    <source>
        <dbReference type="Pfam" id="PF04932"/>
    </source>
</evidence>
<evidence type="ECO:0000256" key="3">
    <source>
        <dbReference type="ARBA" id="ARBA00022989"/>
    </source>
</evidence>
<keyword evidence="2 5" id="KW-0812">Transmembrane</keyword>
<feature type="transmembrane region" description="Helical" evidence="5">
    <location>
        <begin position="108"/>
        <end position="124"/>
    </location>
</feature>
<evidence type="ECO:0000313" key="8">
    <source>
        <dbReference type="Proteomes" id="UP000003835"/>
    </source>
</evidence>
<dbReference type="STRING" id="118168.MC7420_3593"/>
<protein>
    <submittedName>
        <fullName evidence="7">O-Antigen Polymerase family</fullName>
    </submittedName>
</protein>
<feature type="domain" description="O-antigen ligase-related" evidence="6">
    <location>
        <begin position="219"/>
        <end position="371"/>
    </location>
</feature>
<dbReference type="InterPro" id="IPR051533">
    <property type="entry name" value="WaaL-like"/>
</dbReference>
<dbReference type="InterPro" id="IPR007016">
    <property type="entry name" value="O-antigen_ligase-rel_domated"/>
</dbReference>
<comment type="subcellular location">
    <subcellularLocation>
        <location evidence="1">Membrane</location>
        <topology evidence="1">Multi-pass membrane protein</topology>
    </subcellularLocation>
</comment>
<gene>
    <name evidence="7" type="ORF">MC7420_3593</name>
</gene>
<feature type="transmembrane region" description="Helical" evidence="5">
    <location>
        <begin position="355"/>
        <end position="378"/>
    </location>
</feature>
<evidence type="ECO:0000256" key="4">
    <source>
        <dbReference type="ARBA" id="ARBA00023136"/>
    </source>
</evidence>
<dbReference type="GO" id="GO:0016020">
    <property type="term" value="C:membrane"/>
    <property type="evidence" value="ECO:0007669"/>
    <property type="project" value="UniProtKB-SubCell"/>
</dbReference>
<evidence type="ECO:0000256" key="2">
    <source>
        <dbReference type="ARBA" id="ARBA00022692"/>
    </source>
</evidence>
<dbReference type="Proteomes" id="UP000003835">
    <property type="component" value="Unassembled WGS sequence"/>
</dbReference>
<keyword evidence="4 5" id="KW-0472">Membrane</keyword>
<name>B4VZZ4_9CYAN</name>
<dbReference type="Pfam" id="PF04932">
    <property type="entry name" value="Wzy_C"/>
    <property type="match status" value="1"/>
</dbReference>
<accession>B4VZZ4</accession>
<feature type="transmembrane region" description="Helical" evidence="5">
    <location>
        <begin position="43"/>
        <end position="60"/>
    </location>
</feature>
<dbReference type="PANTHER" id="PTHR37422">
    <property type="entry name" value="TEICHURONIC ACID BIOSYNTHESIS PROTEIN TUAE"/>
    <property type="match status" value="1"/>
</dbReference>
<feature type="transmembrane region" description="Helical" evidence="5">
    <location>
        <begin position="81"/>
        <end position="102"/>
    </location>
</feature>
<evidence type="ECO:0000256" key="1">
    <source>
        <dbReference type="ARBA" id="ARBA00004141"/>
    </source>
</evidence>
<evidence type="ECO:0000256" key="5">
    <source>
        <dbReference type="SAM" id="Phobius"/>
    </source>
</evidence>
<dbReference type="HOGENOM" id="CLU_616368_0_0_3"/>
<feature type="transmembrane region" description="Helical" evidence="5">
    <location>
        <begin position="136"/>
        <end position="162"/>
    </location>
</feature>
<reference evidence="7 8" key="1">
    <citation type="submission" date="2008-07" db="EMBL/GenBank/DDBJ databases">
        <authorList>
            <person name="Tandeau de Marsac N."/>
            <person name="Ferriera S."/>
            <person name="Johnson J."/>
            <person name="Kravitz S."/>
            <person name="Beeson K."/>
            <person name="Sutton G."/>
            <person name="Rogers Y.-H."/>
            <person name="Friedman R."/>
            <person name="Frazier M."/>
            <person name="Venter J.C."/>
        </authorList>
    </citation>
    <scope>NUCLEOTIDE SEQUENCE [LARGE SCALE GENOMIC DNA]</scope>
    <source>
        <strain evidence="7 8">PCC 7420</strain>
    </source>
</reference>
<organism evidence="7 8">
    <name type="scientific">Coleofasciculus chthonoplastes PCC 7420</name>
    <dbReference type="NCBI Taxonomy" id="118168"/>
    <lineage>
        <taxon>Bacteria</taxon>
        <taxon>Bacillati</taxon>
        <taxon>Cyanobacteriota</taxon>
        <taxon>Cyanophyceae</taxon>
        <taxon>Coleofasciculales</taxon>
        <taxon>Coleofasciculaceae</taxon>
        <taxon>Coleofasciculus</taxon>
    </lineage>
</organism>
<feature type="transmembrane region" description="Helical" evidence="5">
    <location>
        <begin position="182"/>
        <end position="200"/>
    </location>
</feature>
<dbReference type="EMBL" id="DS989864">
    <property type="protein sequence ID" value="EDX72521.1"/>
    <property type="molecule type" value="Genomic_DNA"/>
</dbReference>
<evidence type="ECO:0000313" key="7">
    <source>
        <dbReference type="EMBL" id="EDX72521.1"/>
    </source>
</evidence>
<sequence length="444" mass="50779">MLQTFFFILLLMLLLITHIKKPYLGFIVLMFLQPWMLSRVHGHYLLSTASILIIGLVIPLRNLSICGSVGYFKLKQLPELLWVYLFCTYMFIQVIWICQYGLNLRIVKQAFFYLGVIFFVLFYPNKIAKRKITETFLRWTMIGGLFYFLVLLILSWLLPRFYLVTDSKGLQRLNGIGGTHPAYIGSIIPIIIAGITYYLLVNKNKKLLINTLMLGGMTIISIVTIQLGSRAVILSIVTFFVAFIVISDNNLPKKIFVLLIVAAILFIAAKYIGEELYIERLNSIRTGSIFIEIRWLSIRAGFDLLKENYVFGVGVGQFAEKGFATMLDIADSMNPGYAQKILTWRDSALASSGSIHLFFLIETGLIGFLLYGKLLFIATKKIWQARLRTKLMNMKREKLALDCILSSWFAFLLHLFTISGETHLLLWTFIAFAFALPGYPRKNV</sequence>